<dbReference type="OrthoDB" id="9762778at2"/>
<evidence type="ECO:0000256" key="7">
    <source>
        <dbReference type="ARBA" id="ARBA00022840"/>
    </source>
</evidence>
<comment type="similarity">
    <text evidence="10">Belongs to the ABC transporter superfamily. Siderophore-Fe(3+) uptake transporter (SIUT) (TC 3.A.1.21) family.</text>
</comment>
<dbReference type="PROSITE" id="PS50893">
    <property type="entry name" value="ABC_TRANSPORTER_2"/>
    <property type="match status" value="1"/>
</dbReference>
<evidence type="ECO:0000256" key="1">
    <source>
        <dbReference type="ARBA" id="ARBA00004429"/>
    </source>
</evidence>
<dbReference type="Pfam" id="PF00005">
    <property type="entry name" value="ABC_tran"/>
    <property type="match status" value="1"/>
</dbReference>
<evidence type="ECO:0000256" key="4">
    <source>
        <dbReference type="ARBA" id="ARBA00022519"/>
    </source>
</evidence>
<accession>A0A1S1Q7X0</accession>
<keyword evidence="8 11" id="KW-1133">Transmembrane helix</keyword>
<protein>
    <recommendedName>
        <fullName evidence="16">ABC-type multidrug transport system, ATPase and permease component</fullName>
    </recommendedName>
</protein>
<dbReference type="FunFam" id="3.40.50.300:FF:000221">
    <property type="entry name" value="Multidrug ABC transporter ATP-binding protein"/>
    <property type="match status" value="1"/>
</dbReference>
<feature type="transmembrane region" description="Helical" evidence="11">
    <location>
        <begin position="252"/>
        <end position="274"/>
    </location>
</feature>
<dbReference type="Gene3D" id="3.40.50.300">
    <property type="entry name" value="P-loop containing nucleotide triphosphate hydrolases"/>
    <property type="match status" value="1"/>
</dbReference>
<evidence type="ECO:0000256" key="6">
    <source>
        <dbReference type="ARBA" id="ARBA00022741"/>
    </source>
</evidence>
<evidence type="ECO:0000256" key="11">
    <source>
        <dbReference type="SAM" id="Phobius"/>
    </source>
</evidence>
<dbReference type="Gene3D" id="1.20.1560.10">
    <property type="entry name" value="ABC transporter type 1, transmembrane domain"/>
    <property type="match status" value="1"/>
</dbReference>
<evidence type="ECO:0000259" key="12">
    <source>
        <dbReference type="PROSITE" id="PS50893"/>
    </source>
</evidence>
<comment type="subcellular location">
    <subcellularLocation>
        <location evidence="1">Cell inner membrane</location>
        <topology evidence="1">Multi-pass membrane protein</topology>
    </subcellularLocation>
</comment>
<dbReference type="GO" id="GO:0005524">
    <property type="term" value="F:ATP binding"/>
    <property type="evidence" value="ECO:0007669"/>
    <property type="project" value="UniProtKB-KW"/>
</dbReference>
<keyword evidence="4" id="KW-0997">Cell inner membrane</keyword>
<evidence type="ECO:0000313" key="15">
    <source>
        <dbReference type="Proteomes" id="UP000179627"/>
    </source>
</evidence>
<proteinExistence type="inferred from homology"/>
<feature type="transmembrane region" description="Helical" evidence="11">
    <location>
        <begin position="137"/>
        <end position="159"/>
    </location>
</feature>
<name>A0A1S1Q7X0_9ACTN</name>
<evidence type="ECO:0000259" key="13">
    <source>
        <dbReference type="PROSITE" id="PS50929"/>
    </source>
</evidence>
<feature type="domain" description="ABC transporter" evidence="12">
    <location>
        <begin position="345"/>
        <end position="577"/>
    </location>
</feature>
<dbReference type="EMBL" id="MBLM01000160">
    <property type="protein sequence ID" value="OHV29689.1"/>
    <property type="molecule type" value="Genomic_DNA"/>
</dbReference>
<feature type="transmembrane region" description="Helical" evidence="11">
    <location>
        <begin position="25"/>
        <end position="51"/>
    </location>
</feature>
<dbReference type="SUPFAM" id="SSF52540">
    <property type="entry name" value="P-loop containing nucleoside triphosphate hydrolases"/>
    <property type="match status" value="1"/>
</dbReference>
<dbReference type="GO" id="GO:0005886">
    <property type="term" value="C:plasma membrane"/>
    <property type="evidence" value="ECO:0007669"/>
    <property type="project" value="UniProtKB-SubCell"/>
</dbReference>
<keyword evidence="7" id="KW-0067">ATP-binding</keyword>
<dbReference type="RefSeq" id="WP_071090337.1">
    <property type="nucleotide sequence ID" value="NZ_MBLM01000160.1"/>
</dbReference>
<dbReference type="Proteomes" id="UP000179627">
    <property type="component" value="Unassembled WGS sequence"/>
</dbReference>
<feature type="domain" description="ABC transmembrane type-1" evidence="13">
    <location>
        <begin position="27"/>
        <end position="300"/>
    </location>
</feature>
<dbReference type="PROSITE" id="PS50929">
    <property type="entry name" value="ABC_TM1F"/>
    <property type="match status" value="1"/>
</dbReference>
<evidence type="ECO:0008006" key="16">
    <source>
        <dbReference type="Google" id="ProtNLM"/>
    </source>
</evidence>
<reference evidence="15" key="1">
    <citation type="submission" date="2016-07" db="EMBL/GenBank/DDBJ databases">
        <title>Sequence Frankia sp. strain CcI1.17.</title>
        <authorList>
            <person name="Ghodhbane-Gtari F."/>
            <person name="Swanson E."/>
            <person name="Gueddou A."/>
            <person name="Morris K."/>
            <person name="Hezbri K."/>
            <person name="Ktari A."/>
            <person name="Nouioui I."/>
            <person name="Abebe-Akele F."/>
            <person name="Simpson S."/>
            <person name="Thomas K."/>
            <person name="Gtari M."/>
            <person name="Tisa L.S."/>
            <person name="Hurst S."/>
        </authorList>
    </citation>
    <scope>NUCLEOTIDE SEQUENCE [LARGE SCALE GENOMIC DNA]</scope>
    <source>
        <strain evidence="15">Cc1.17</strain>
    </source>
</reference>
<feature type="transmembrane region" description="Helical" evidence="11">
    <location>
        <begin position="165"/>
        <end position="188"/>
    </location>
</feature>
<keyword evidence="2" id="KW-0813">Transport</keyword>
<dbReference type="InterPro" id="IPR036640">
    <property type="entry name" value="ABC1_TM_sf"/>
</dbReference>
<evidence type="ECO:0000313" key="14">
    <source>
        <dbReference type="EMBL" id="OHV29689.1"/>
    </source>
</evidence>
<evidence type="ECO:0000256" key="2">
    <source>
        <dbReference type="ARBA" id="ARBA00022448"/>
    </source>
</evidence>
<feature type="transmembrane region" description="Helical" evidence="11">
    <location>
        <begin position="280"/>
        <end position="301"/>
    </location>
</feature>
<dbReference type="PROSITE" id="PS00211">
    <property type="entry name" value="ABC_TRANSPORTER_1"/>
    <property type="match status" value="1"/>
</dbReference>
<feature type="transmembrane region" description="Helical" evidence="11">
    <location>
        <begin position="63"/>
        <end position="85"/>
    </location>
</feature>
<dbReference type="InterPro" id="IPR039421">
    <property type="entry name" value="Type_1_exporter"/>
</dbReference>
<evidence type="ECO:0000256" key="5">
    <source>
        <dbReference type="ARBA" id="ARBA00022692"/>
    </source>
</evidence>
<dbReference type="GO" id="GO:0016887">
    <property type="term" value="F:ATP hydrolysis activity"/>
    <property type="evidence" value="ECO:0007669"/>
    <property type="project" value="InterPro"/>
</dbReference>
<evidence type="ECO:0000256" key="9">
    <source>
        <dbReference type="ARBA" id="ARBA00023136"/>
    </source>
</evidence>
<dbReference type="PANTHER" id="PTHR24221">
    <property type="entry name" value="ATP-BINDING CASSETTE SUB-FAMILY B"/>
    <property type="match status" value="1"/>
</dbReference>
<dbReference type="SUPFAM" id="SSF90123">
    <property type="entry name" value="ABC transporter transmembrane region"/>
    <property type="match status" value="1"/>
</dbReference>
<dbReference type="SMART" id="SM00382">
    <property type="entry name" value="AAA"/>
    <property type="match status" value="1"/>
</dbReference>
<dbReference type="InterPro" id="IPR003439">
    <property type="entry name" value="ABC_transporter-like_ATP-bd"/>
</dbReference>
<sequence>MNPTFRSGSRRPLLDVLRRAGNRGLYAVTLIGAVAQYAGAVVAAAAGGWVVGAAGDGRSVADLRAGGLALLAGFVAATTGQWVNLHYAHAFAWRHQAGLRLGVYDGLERSTPHRLQGRRTGEVAAVTMADVELLEQFFAHLAPTAFAAALVSAASAVALATISPLVAIVFAVGVLAVSVLPALFARWADARATDLRASLGVLNADVVDGVRGMTELLLARRVDSWSDRVAASTRRYISLQRRQARAEGAQTAVTDLLTAATVILTLMIVVTAAAGTGSGGVTIATGALAVMLVAGALRPVVESTAIAASLAPLRASAHRVLALIEQPAVVPDTAAVSPKAADSSVAFDGVVFGYEADRPVLHDVTFTVRPGEMVALVGPSGAGKSTCANLLLRHWDVDTGSITIGGHDLRDYRLEDLRRLVGVVPQDVHLFDASVADNLRLGAPDATDDDLVAAARAASAHTFVAALPQGYATHVGENGARLSGGERQRLGIARALLRDTPILILDEAASNLDAENERALQTALRTVRRGRTTIVIAHRPATIRAADRVVVLREGTVVEQGQGADLLAGGVPAARHG</sequence>
<dbReference type="InterPro" id="IPR003593">
    <property type="entry name" value="AAA+_ATPase"/>
</dbReference>
<dbReference type="InterPro" id="IPR027417">
    <property type="entry name" value="P-loop_NTPase"/>
</dbReference>
<evidence type="ECO:0000256" key="3">
    <source>
        <dbReference type="ARBA" id="ARBA00022475"/>
    </source>
</evidence>
<evidence type="ECO:0000256" key="10">
    <source>
        <dbReference type="ARBA" id="ARBA00023455"/>
    </source>
</evidence>
<keyword evidence="9 11" id="KW-0472">Membrane</keyword>
<dbReference type="InterPro" id="IPR017871">
    <property type="entry name" value="ABC_transporter-like_CS"/>
</dbReference>
<dbReference type="AlphaFoldDB" id="A0A1S1Q7X0"/>
<comment type="caution">
    <text evidence="14">The sequence shown here is derived from an EMBL/GenBank/DDBJ whole genome shotgun (WGS) entry which is preliminary data.</text>
</comment>
<organism evidence="14 15">
    <name type="scientific">Parafrankia colletiae</name>
    <dbReference type="NCBI Taxonomy" id="573497"/>
    <lineage>
        <taxon>Bacteria</taxon>
        <taxon>Bacillati</taxon>
        <taxon>Actinomycetota</taxon>
        <taxon>Actinomycetes</taxon>
        <taxon>Frankiales</taxon>
        <taxon>Frankiaceae</taxon>
        <taxon>Parafrankia</taxon>
    </lineage>
</organism>
<dbReference type="Pfam" id="PF00664">
    <property type="entry name" value="ABC_membrane"/>
    <property type="match status" value="1"/>
</dbReference>
<keyword evidence="6" id="KW-0547">Nucleotide-binding</keyword>
<keyword evidence="15" id="KW-1185">Reference proteome</keyword>
<dbReference type="InterPro" id="IPR011527">
    <property type="entry name" value="ABC1_TM_dom"/>
</dbReference>
<gene>
    <name evidence="14" type="ORF">CC117_28855</name>
</gene>
<keyword evidence="5 11" id="KW-0812">Transmembrane</keyword>
<dbReference type="PANTHER" id="PTHR24221:SF654">
    <property type="entry name" value="ATP-BINDING CASSETTE SUB-FAMILY B MEMBER 6"/>
    <property type="match status" value="1"/>
</dbReference>
<keyword evidence="3" id="KW-1003">Cell membrane</keyword>
<dbReference type="GO" id="GO:0140359">
    <property type="term" value="F:ABC-type transporter activity"/>
    <property type="evidence" value="ECO:0007669"/>
    <property type="project" value="InterPro"/>
</dbReference>
<evidence type="ECO:0000256" key="8">
    <source>
        <dbReference type="ARBA" id="ARBA00022989"/>
    </source>
</evidence>